<keyword evidence="4" id="KW-1133">Transmembrane helix</keyword>
<dbReference type="STRING" id="62324.A0A182RDJ6"/>
<keyword evidence="4" id="KW-0472">Membrane</keyword>
<dbReference type="Gene3D" id="3.80.10.10">
    <property type="entry name" value="Ribonuclease Inhibitor"/>
    <property type="match status" value="3"/>
</dbReference>
<organism evidence="5">
    <name type="scientific">Anopheles funestus</name>
    <name type="common">African malaria mosquito</name>
    <dbReference type="NCBI Taxonomy" id="62324"/>
    <lineage>
        <taxon>Eukaryota</taxon>
        <taxon>Metazoa</taxon>
        <taxon>Ecdysozoa</taxon>
        <taxon>Arthropoda</taxon>
        <taxon>Hexapoda</taxon>
        <taxon>Insecta</taxon>
        <taxon>Pterygota</taxon>
        <taxon>Neoptera</taxon>
        <taxon>Endopterygota</taxon>
        <taxon>Diptera</taxon>
        <taxon>Nematocera</taxon>
        <taxon>Culicoidea</taxon>
        <taxon>Culicidae</taxon>
        <taxon>Anophelinae</taxon>
        <taxon>Anopheles</taxon>
    </lineage>
</organism>
<dbReference type="SUPFAM" id="SSF52058">
    <property type="entry name" value="L domain-like"/>
    <property type="match status" value="2"/>
</dbReference>
<dbReference type="EnsemblMetazoa" id="AFUN004268-RA">
    <property type="protein sequence ID" value="AFUN004268-PA"/>
    <property type="gene ID" value="AFUN004268"/>
</dbReference>
<keyword evidence="1" id="KW-0433">Leucine-rich repeat</keyword>
<sequence>MSKFSYLIVPECVRAIAKYLHHIDVKVIRSSILFRFDSMERQMVPVIVFLLGSLVLLGASGQEVCPEPCSCDCEESMACVDCSGRGLTELPVFADVNVGELPYGTSIQWLIVPKRNIILQIEILDLSDNLFTTIPPELGQFPRLHYLDLSANAITRLEEDALTGMSSLSILILSENNISNWADIHPNRLLLPAGNLKELRLAKNHFTSFSSNDDNLVLTSLSLRYLDLSECKISKISGNEVIQGLRSLEHLKLSGNPIVSVSDMQSSSLKRLELNSCKLSALQSTIFTGLTTLKEVNLARNHRLSLIQPHSDTPVQSGTLRKINLSHCNMDRLDLHGFPNLMTAIVRGNMVRQLDRDSFSDTGLLEHLDLSFNSISNIHPEAFRALKHLKTLDLSFNTISRIDGKLFKTNDLLTHINLSRNYISRFSRISADSLVYLNVSWCEILTIDWDAFASMGELIELDLSNNLISDIPDTLSSATLQTLDLSMCRLSSMRNVTLSGLPELVRINLSGNRFTTPFRVDFFEKNPFLSEIWLGDNPWRCDCRSDEFFQFFQFLTDPPGRIGDRKNLQCNTPEDFFGASWEGACRSIWYPYETIGNAERIWTWLMVGVLSFFGLFCLISSIKKFISSRRKLAAERDREQNLQELREIARENRVRLQHDAPQNAPDARESRPPCYEDALLLPKLDAASFASLDELMLRGKRRKRRRNRRASGTEAKDDDDIEEEERIQARQRTRTRSEDVLSRRFEDTTSQEPAPDRLPARSIYERPTSNRVVSLTEAQVHMSTPVPLEQRDREEDEELHYHSIDILTLNHQPSSASERSAPPPPPRLSSGLTIPNEPFENFTGISHSPYAKRKVKPLQHLNPNGSIEEITDFADRQSSPYAKRRGPLMSSFGDPTRKLPPLPDRPPPPIPTSGAARSSEINLVENYFQPTDQQRIIDELDDYAVIPIQINGSGTGIGGDSEPQPSTSGRTKPILLAIEDDAMRNASDSSETSSIEIIAPLVLKK</sequence>
<feature type="region of interest" description="Disordered" evidence="3">
    <location>
        <begin position="879"/>
        <end position="916"/>
    </location>
</feature>
<feature type="region of interest" description="Disordered" evidence="3">
    <location>
        <begin position="701"/>
        <end position="797"/>
    </location>
</feature>
<feature type="transmembrane region" description="Helical" evidence="4">
    <location>
        <begin position="601"/>
        <end position="622"/>
    </location>
</feature>
<evidence type="ECO:0000313" key="5">
    <source>
        <dbReference type="EnsemblMetazoa" id="AFUN004268-PA"/>
    </source>
</evidence>
<dbReference type="InterPro" id="IPR001611">
    <property type="entry name" value="Leu-rich_rpt"/>
</dbReference>
<keyword evidence="4" id="KW-0812">Transmembrane</keyword>
<evidence type="ECO:0000256" key="1">
    <source>
        <dbReference type="ARBA" id="ARBA00022614"/>
    </source>
</evidence>
<evidence type="ECO:0000256" key="2">
    <source>
        <dbReference type="ARBA" id="ARBA00022737"/>
    </source>
</evidence>
<keyword evidence="2" id="KW-0677">Repeat</keyword>
<feature type="region of interest" description="Disordered" evidence="3">
    <location>
        <begin position="810"/>
        <end position="829"/>
    </location>
</feature>
<feature type="compositionally biased region" description="Polar residues" evidence="3">
    <location>
        <begin position="767"/>
        <end position="777"/>
    </location>
</feature>
<feature type="region of interest" description="Disordered" evidence="3">
    <location>
        <begin position="653"/>
        <end position="672"/>
    </location>
</feature>
<feature type="compositionally biased region" description="Pro residues" evidence="3">
    <location>
        <begin position="898"/>
        <end position="911"/>
    </location>
</feature>
<dbReference type="Pfam" id="PF13855">
    <property type="entry name" value="LRR_8"/>
    <property type="match status" value="3"/>
</dbReference>
<feature type="compositionally biased region" description="Acidic residues" evidence="3">
    <location>
        <begin position="716"/>
        <end position="725"/>
    </location>
</feature>
<evidence type="ECO:0008006" key="6">
    <source>
        <dbReference type="Google" id="ProtNLM"/>
    </source>
</evidence>
<reference evidence="5" key="1">
    <citation type="submission" date="2020-05" db="UniProtKB">
        <authorList>
            <consortium name="EnsemblMetazoa"/>
        </authorList>
    </citation>
    <scope>IDENTIFICATION</scope>
    <source>
        <strain evidence="5">FUMOZ</strain>
    </source>
</reference>
<evidence type="ECO:0000256" key="3">
    <source>
        <dbReference type="SAM" id="MobiDB-lite"/>
    </source>
</evidence>
<feature type="compositionally biased region" description="Basic and acidic residues" evidence="3">
    <location>
        <begin position="735"/>
        <end position="747"/>
    </location>
</feature>
<proteinExistence type="predicted"/>
<dbReference type="PANTHER" id="PTHR24366:SF168">
    <property type="entry name" value="GH22922P-RELATED"/>
    <property type="match status" value="1"/>
</dbReference>
<accession>A0A182RDJ6</accession>
<dbReference type="InterPro" id="IPR032675">
    <property type="entry name" value="LRR_dom_sf"/>
</dbReference>
<dbReference type="PANTHER" id="PTHR24366">
    <property type="entry name" value="IG(IMMUNOGLOBULIN) AND LRR(LEUCINE RICH REPEAT) DOMAINS"/>
    <property type="match status" value="1"/>
</dbReference>
<dbReference type="SMART" id="SM00365">
    <property type="entry name" value="LRR_SD22"/>
    <property type="match status" value="6"/>
</dbReference>
<dbReference type="VEuPathDB" id="VectorBase:AFUN2_013055"/>
<dbReference type="PROSITE" id="PS51450">
    <property type="entry name" value="LRR"/>
    <property type="match status" value="6"/>
</dbReference>
<protein>
    <recommendedName>
        <fullName evidence="6">LRRCT domain-containing protein</fullName>
    </recommendedName>
</protein>
<name>A0A182RDJ6_ANOFN</name>
<evidence type="ECO:0000256" key="4">
    <source>
        <dbReference type="SAM" id="Phobius"/>
    </source>
</evidence>
<dbReference type="VEuPathDB" id="VectorBase:AFUN004268"/>
<dbReference type="SMART" id="SM00369">
    <property type="entry name" value="LRR_TYP"/>
    <property type="match status" value="10"/>
</dbReference>
<dbReference type="AlphaFoldDB" id="A0A182RDJ6"/>
<dbReference type="InterPro" id="IPR003591">
    <property type="entry name" value="Leu-rich_rpt_typical-subtyp"/>
</dbReference>